<dbReference type="EMBL" id="JAAKZI010000030">
    <property type="protein sequence ID" value="NGN84781.1"/>
    <property type="molecule type" value="Genomic_DNA"/>
</dbReference>
<evidence type="ECO:0000313" key="2">
    <source>
        <dbReference type="EMBL" id="NGN84781.1"/>
    </source>
</evidence>
<keyword evidence="1" id="KW-1133">Transmembrane helix</keyword>
<keyword evidence="1" id="KW-0812">Transmembrane</keyword>
<name>A0ABX0DDV2_9MICC</name>
<organism evidence="2 3">
    <name type="scientific">Arthrobacter silviterrae</name>
    <dbReference type="NCBI Taxonomy" id="2026658"/>
    <lineage>
        <taxon>Bacteria</taxon>
        <taxon>Bacillati</taxon>
        <taxon>Actinomycetota</taxon>
        <taxon>Actinomycetes</taxon>
        <taxon>Micrococcales</taxon>
        <taxon>Micrococcaceae</taxon>
        <taxon>Arthrobacter</taxon>
    </lineage>
</organism>
<keyword evidence="1" id="KW-0472">Membrane</keyword>
<accession>A0ABX0DDV2</accession>
<feature type="transmembrane region" description="Helical" evidence="1">
    <location>
        <begin position="40"/>
        <end position="61"/>
    </location>
</feature>
<keyword evidence="3" id="KW-1185">Reference proteome</keyword>
<evidence type="ECO:0000256" key="1">
    <source>
        <dbReference type="SAM" id="Phobius"/>
    </source>
</evidence>
<reference evidence="2 3" key="1">
    <citation type="submission" date="2020-02" db="EMBL/GenBank/DDBJ databases">
        <title>Genome sequence of the type strain DSM 27180 of Arthrobacter silviterrae.</title>
        <authorList>
            <person name="Gao J."/>
            <person name="Sun J."/>
        </authorList>
    </citation>
    <scope>NUCLEOTIDE SEQUENCE [LARGE SCALE GENOMIC DNA]</scope>
    <source>
        <strain evidence="2 3">DSM 27180</strain>
    </source>
</reference>
<evidence type="ECO:0000313" key="3">
    <source>
        <dbReference type="Proteomes" id="UP000479226"/>
    </source>
</evidence>
<gene>
    <name evidence="2" type="ORF">G6N77_15145</name>
</gene>
<feature type="transmembrane region" description="Helical" evidence="1">
    <location>
        <begin position="148"/>
        <end position="167"/>
    </location>
</feature>
<sequence>MQPETLQLPDGLQLPAIALPPQAAPAWAGSRLRRRLQRRAVIAATIFTLVLLGSVFEFGSITRPYWGGFISVPAVVTSQHPYYSRGDHCGLGLQFTLHGLQHTATFDPASTCAGMPAPQTTVTASVDPSDPSHVLIVGLDSFQRNLPYIFAFTDAIWLSMAGAFLWLTTSTYRSAQTLTSTEQWRQLTPTIRQRTMYKSTTQLTLQAPDKSGTPQIFQLSYPGRGPWPTLPIPGKAMNLWILADGGGHVLLSGPDCKNATAGTAHVPNSFELRTMGI</sequence>
<comment type="caution">
    <text evidence="2">The sequence shown here is derived from an EMBL/GenBank/DDBJ whole genome shotgun (WGS) entry which is preliminary data.</text>
</comment>
<proteinExistence type="predicted"/>
<protein>
    <submittedName>
        <fullName evidence="2">Uncharacterized protein</fullName>
    </submittedName>
</protein>
<dbReference type="RefSeq" id="WP_165183010.1">
    <property type="nucleotide sequence ID" value="NZ_JAAKZI010000030.1"/>
</dbReference>
<dbReference type="Proteomes" id="UP000479226">
    <property type="component" value="Unassembled WGS sequence"/>
</dbReference>